<keyword evidence="4" id="KW-0540">Nuclease</keyword>
<feature type="compositionally biased region" description="Basic and acidic residues" evidence="8">
    <location>
        <begin position="8"/>
        <end position="18"/>
    </location>
</feature>
<dbReference type="InterPro" id="IPR053134">
    <property type="entry name" value="RNA-dir_DNA_polymerase"/>
</dbReference>
<keyword evidence="6" id="KW-0378">Hydrolase</keyword>
<keyword evidence="10" id="KW-1185">Reference proteome</keyword>
<dbReference type="GO" id="GO:0008233">
    <property type="term" value="F:peptidase activity"/>
    <property type="evidence" value="ECO:0007669"/>
    <property type="project" value="UniProtKB-KW"/>
</dbReference>
<keyword evidence="2" id="KW-0808">Transferase</keyword>
<name>A0A6S7JYU2_PARCT</name>
<dbReference type="PANTHER" id="PTHR24559:SF435">
    <property type="entry name" value="RIBONUCLEASE H"/>
    <property type="match status" value="1"/>
</dbReference>
<evidence type="ECO:0000313" key="10">
    <source>
        <dbReference type="Proteomes" id="UP001152795"/>
    </source>
</evidence>
<dbReference type="PANTHER" id="PTHR24559">
    <property type="entry name" value="TRANSPOSON TY3-I GAG-POL POLYPROTEIN"/>
    <property type="match status" value="1"/>
</dbReference>
<dbReference type="InterPro" id="IPR000477">
    <property type="entry name" value="RT_dom"/>
</dbReference>
<dbReference type="OrthoDB" id="441285at2759"/>
<dbReference type="Proteomes" id="UP001152795">
    <property type="component" value="Unassembled WGS sequence"/>
</dbReference>
<evidence type="ECO:0000256" key="7">
    <source>
        <dbReference type="ARBA" id="ARBA00022918"/>
    </source>
</evidence>
<dbReference type="FunFam" id="3.10.10.10:FF:000007">
    <property type="entry name" value="Retrovirus-related Pol polyprotein from transposon 17.6-like Protein"/>
    <property type="match status" value="1"/>
</dbReference>
<organism evidence="9 10">
    <name type="scientific">Paramuricea clavata</name>
    <name type="common">Red gorgonian</name>
    <name type="synonym">Violescent sea-whip</name>
    <dbReference type="NCBI Taxonomy" id="317549"/>
    <lineage>
        <taxon>Eukaryota</taxon>
        <taxon>Metazoa</taxon>
        <taxon>Cnidaria</taxon>
        <taxon>Anthozoa</taxon>
        <taxon>Octocorallia</taxon>
        <taxon>Malacalcyonacea</taxon>
        <taxon>Plexauridae</taxon>
        <taxon>Paramuricea</taxon>
    </lineage>
</organism>
<evidence type="ECO:0000256" key="6">
    <source>
        <dbReference type="ARBA" id="ARBA00022801"/>
    </source>
</evidence>
<evidence type="ECO:0000313" key="9">
    <source>
        <dbReference type="EMBL" id="CAB4021121.1"/>
    </source>
</evidence>
<dbReference type="GO" id="GO:0004519">
    <property type="term" value="F:endonuclease activity"/>
    <property type="evidence" value="ECO:0007669"/>
    <property type="project" value="UniProtKB-KW"/>
</dbReference>
<keyword evidence="3" id="KW-0548">Nucleotidyltransferase</keyword>
<dbReference type="EMBL" id="CACRXK020011279">
    <property type="protein sequence ID" value="CAB4021121.1"/>
    <property type="molecule type" value="Genomic_DNA"/>
</dbReference>
<evidence type="ECO:0000256" key="4">
    <source>
        <dbReference type="ARBA" id="ARBA00022722"/>
    </source>
</evidence>
<dbReference type="InterPro" id="IPR043128">
    <property type="entry name" value="Rev_trsase/Diguanyl_cyclase"/>
</dbReference>
<evidence type="ECO:0000256" key="1">
    <source>
        <dbReference type="ARBA" id="ARBA00022670"/>
    </source>
</evidence>
<evidence type="ECO:0000256" key="8">
    <source>
        <dbReference type="SAM" id="MobiDB-lite"/>
    </source>
</evidence>
<dbReference type="CDD" id="cd01647">
    <property type="entry name" value="RT_LTR"/>
    <property type="match status" value="1"/>
</dbReference>
<keyword evidence="7" id="KW-0695">RNA-directed DNA polymerase</keyword>
<gene>
    <name evidence="9" type="ORF">PACLA_8A075809</name>
</gene>
<comment type="caution">
    <text evidence="9">The sequence shown here is derived from an EMBL/GenBank/DDBJ whole genome shotgun (WGS) entry which is preliminary data.</text>
</comment>
<feature type="region of interest" description="Disordered" evidence="8">
    <location>
        <begin position="1"/>
        <end position="21"/>
    </location>
</feature>
<reference evidence="9" key="1">
    <citation type="submission" date="2020-04" db="EMBL/GenBank/DDBJ databases">
        <authorList>
            <person name="Alioto T."/>
            <person name="Alioto T."/>
            <person name="Gomez Garrido J."/>
        </authorList>
    </citation>
    <scope>NUCLEOTIDE SEQUENCE</scope>
    <source>
        <strain evidence="9">A484AB</strain>
    </source>
</reference>
<dbReference type="Pfam" id="PF00078">
    <property type="entry name" value="RVT_1"/>
    <property type="match status" value="1"/>
</dbReference>
<sequence length="597" mass="66871">MWVMSKEITTDDREDGQPKYRSVTGADKRVTYKLAAETHHYAKKDRRETNEDLCQGATRDTGSQVTSIAKSFYDRHLFNQHIEPIENIVRVVGAGGQEVPFLGYVTIHVSFPETDVGIRGTLTTLALVVPNNSYNQRVPVIIGTNLVKQCRNACQQIAGKNFLQTAKVSSAWKRVYQFVQSQDRFLQRQDSFGAKVKSTSRHPTTIAAHETKILMGLANSCPGSLTQVVVETSTGSDQVAGIVVTPGLVTVGPHKSSCRVSVEITNNSDHTVVIPAKAVLASLKIAKDVITPTATEDTATTNCNDDFSNLFYLEATNLNAEQKRRTMDMLKKVSYVFARDQNDLGCAPDIEHEIHLSDSIPAWQPCRRVSPGQLEEFTESIEQMLSSGVIRESKSPYASPAVLVRKKDGGLRVCVDFRKINSKTIRDAYPLPRISDTLEALEGARWFCSLDLQSGYLQVRVAEKDKPKTALTTPFGLYEFNRMPFGLTNAPATFQRLMERCLSGLNLKICLVYLDDVIVFARTFEEMLERLEAVLRRLGEFGLKLKPSKCKLFQTKLTYLGHVVSESGVEPDPEKIFQHYPNGWRIHREIERNCKPF</sequence>
<evidence type="ECO:0000256" key="3">
    <source>
        <dbReference type="ARBA" id="ARBA00022695"/>
    </source>
</evidence>
<accession>A0A6S7JYU2</accession>
<keyword evidence="1" id="KW-0645">Protease</keyword>
<proteinExistence type="predicted"/>
<keyword evidence="5" id="KW-0255">Endonuclease</keyword>
<evidence type="ECO:0000256" key="2">
    <source>
        <dbReference type="ARBA" id="ARBA00022679"/>
    </source>
</evidence>
<dbReference type="InterPro" id="IPR043502">
    <property type="entry name" value="DNA/RNA_pol_sf"/>
</dbReference>
<dbReference type="Gene3D" id="3.30.70.270">
    <property type="match status" value="1"/>
</dbReference>
<dbReference type="SUPFAM" id="SSF56672">
    <property type="entry name" value="DNA/RNA polymerases"/>
    <property type="match status" value="1"/>
</dbReference>
<dbReference type="GO" id="GO:0003964">
    <property type="term" value="F:RNA-directed DNA polymerase activity"/>
    <property type="evidence" value="ECO:0007669"/>
    <property type="project" value="UniProtKB-KW"/>
</dbReference>
<evidence type="ECO:0000256" key="5">
    <source>
        <dbReference type="ARBA" id="ARBA00022759"/>
    </source>
</evidence>
<protein>
    <submittedName>
        <fullName evidence="9">Uncharacterized protein</fullName>
    </submittedName>
</protein>
<dbReference type="Gene3D" id="3.10.10.10">
    <property type="entry name" value="HIV Type 1 Reverse Transcriptase, subunit A, domain 1"/>
    <property type="match status" value="1"/>
</dbReference>
<dbReference type="PROSITE" id="PS50878">
    <property type="entry name" value="RT_POL"/>
    <property type="match status" value="1"/>
</dbReference>
<dbReference type="GO" id="GO:0006508">
    <property type="term" value="P:proteolysis"/>
    <property type="evidence" value="ECO:0007669"/>
    <property type="project" value="UniProtKB-KW"/>
</dbReference>
<dbReference type="AlphaFoldDB" id="A0A6S7JYU2"/>